<dbReference type="EMBL" id="MU853905">
    <property type="protein sequence ID" value="KAK3935823.1"/>
    <property type="molecule type" value="Genomic_DNA"/>
</dbReference>
<evidence type="ECO:0000313" key="1">
    <source>
        <dbReference type="EMBL" id="KAK3935823.1"/>
    </source>
</evidence>
<proteinExistence type="predicted"/>
<reference evidence="2" key="1">
    <citation type="journal article" date="2023" name="Mol. Phylogenet. Evol.">
        <title>Genome-scale phylogeny and comparative genomics of the fungal order Sordariales.</title>
        <authorList>
            <person name="Hensen N."/>
            <person name="Bonometti L."/>
            <person name="Westerberg I."/>
            <person name="Brannstrom I.O."/>
            <person name="Guillou S."/>
            <person name="Cros-Aarteil S."/>
            <person name="Calhoun S."/>
            <person name="Haridas S."/>
            <person name="Kuo A."/>
            <person name="Mondo S."/>
            <person name="Pangilinan J."/>
            <person name="Riley R."/>
            <person name="LaButti K."/>
            <person name="Andreopoulos B."/>
            <person name="Lipzen A."/>
            <person name="Chen C."/>
            <person name="Yan M."/>
            <person name="Daum C."/>
            <person name="Ng V."/>
            <person name="Clum A."/>
            <person name="Steindorff A."/>
            <person name="Ohm R.A."/>
            <person name="Martin F."/>
            <person name="Silar P."/>
            <person name="Natvig D.O."/>
            <person name="Lalanne C."/>
            <person name="Gautier V."/>
            <person name="Ament-Velasquez S.L."/>
            <person name="Kruys A."/>
            <person name="Hutchinson M.I."/>
            <person name="Powell A.J."/>
            <person name="Barry K."/>
            <person name="Miller A.N."/>
            <person name="Grigoriev I.V."/>
            <person name="Debuchy R."/>
            <person name="Gladieux P."/>
            <person name="Hiltunen Thoren M."/>
            <person name="Johannesson H."/>
        </authorList>
    </citation>
    <scope>NUCLEOTIDE SEQUENCE [LARGE SCALE GENOMIC DNA]</scope>
    <source>
        <strain evidence="2">CBS 340.73</strain>
    </source>
</reference>
<evidence type="ECO:0000313" key="2">
    <source>
        <dbReference type="Proteomes" id="UP001303473"/>
    </source>
</evidence>
<dbReference type="Proteomes" id="UP001303473">
    <property type="component" value="Unassembled WGS sequence"/>
</dbReference>
<organism evidence="1 2">
    <name type="scientific">Diplogelasinospora grovesii</name>
    <dbReference type="NCBI Taxonomy" id="303347"/>
    <lineage>
        <taxon>Eukaryota</taxon>
        <taxon>Fungi</taxon>
        <taxon>Dikarya</taxon>
        <taxon>Ascomycota</taxon>
        <taxon>Pezizomycotina</taxon>
        <taxon>Sordariomycetes</taxon>
        <taxon>Sordariomycetidae</taxon>
        <taxon>Sordariales</taxon>
        <taxon>Diplogelasinosporaceae</taxon>
        <taxon>Diplogelasinospora</taxon>
    </lineage>
</organism>
<comment type="caution">
    <text evidence="1">The sequence shown here is derived from an EMBL/GenBank/DDBJ whole genome shotgun (WGS) entry which is preliminary data.</text>
</comment>
<keyword evidence="2" id="KW-1185">Reference proteome</keyword>
<protein>
    <submittedName>
        <fullName evidence="1">Uncharacterized protein</fullName>
    </submittedName>
</protein>
<name>A0AAN6S0T0_9PEZI</name>
<dbReference type="AlphaFoldDB" id="A0AAN6S0T0"/>
<accession>A0AAN6S0T0</accession>
<sequence>MIRANSGFTRRISASPTTCPILSKRRNDCKPNTNIAAFYDSNYRCIVYQTTSTGPDNEEEEGTNEIKTVNVDRSTPDVVEQADKVIDTQICKSAAVYAKSNGLDHIYPTDKKNKVYRSWAEITKNGGISFNQFRPLQNVLSLAPHATMAVVADAKNTKFSIKTTV</sequence>
<gene>
    <name evidence="1" type="ORF">QBC46DRAFT_41693</name>
</gene>